<dbReference type="Proteomes" id="UP001595528">
    <property type="component" value="Unassembled WGS sequence"/>
</dbReference>
<dbReference type="GO" id="GO:0004746">
    <property type="term" value="F:riboflavin synthase activity"/>
    <property type="evidence" value="ECO:0007669"/>
    <property type="project" value="UniProtKB-EC"/>
</dbReference>
<evidence type="ECO:0000256" key="9">
    <source>
        <dbReference type="NCBIfam" id="TIGR00187"/>
    </source>
</evidence>
<accession>A0ABV7KU43</accession>
<dbReference type="RefSeq" id="WP_379897534.1">
    <property type="nucleotide sequence ID" value="NZ_JBHRTR010000005.1"/>
</dbReference>
<dbReference type="Gene3D" id="2.40.30.20">
    <property type="match status" value="2"/>
</dbReference>
<feature type="domain" description="Lumazine-binding" evidence="11">
    <location>
        <begin position="1"/>
        <end position="95"/>
    </location>
</feature>
<dbReference type="PIRSF" id="PIRSF000498">
    <property type="entry name" value="Riboflavin_syn_A"/>
    <property type="match status" value="1"/>
</dbReference>
<protein>
    <recommendedName>
        <fullName evidence="5 9">Riboflavin synthase</fullName>
        <ecNumber evidence="4 9">2.5.1.9</ecNumber>
    </recommendedName>
</protein>
<dbReference type="Pfam" id="PF00677">
    <property type="entry name" value="Lum_binding"/>
    <property type="match status" value="2"/>
</dbReference>
<evidence type="ECO:0000259" key="11">
    <source>
        <dbReference type="PROSITE" id="PS51177"/>
    </source>
</evidence>
<dbReference type="PANTHER" id="PTHR21098">
    <property type="entry name" value="RIBOFLAVIN SYNTHASE ALPHA CHAIN"/>
    <property type="match status" value="1"/>
</dbReference>
<comment type="pathway">
    <text evidence="3">Cofactor biosynthesis; riboflavin biosynthesis; riboflavin from 2-hydroxy-3-oxobutyl phosphate and 5-amino-6-(D-ribitylamino)uracil: step 2/2.</text>
</comment>
<dbReference type="InterPro" id="IPR023366">
    <property type="entry name" value="ATP_synth_asu-like_sf"/>
</dbReference>
<keyword evidence="6" id="KW-0686">Riboflavin biosynthesis</keyword>
<evidence type="ECO:0000256" key="3">
    <source>
        <dbReference type="ARBA" id="ARBA00004887"/>
    </source>
</evidence>
<comment type="catalytic activity">
    <reaction evidence="1">
        <text>2 6,7-dimethyl-8-(1-D-ribityl)lumazine + H(+) = 5-amino-6-(D-ribitylamino)uracil + riboflavin</text>
        <dbReference type="Rhea" id="RHEA:20772"/>
        <dbReference type="ChEBI" id="CHEBI:15378"/>
        <dbReference type="ChEBI" id="CHEBI:15934"/>
        <dbReference type="ChEBI" id="CHEBI:57986"/>
        <dbReference type="ChEBI" id="CHEBI:58201"/>
        <dbReference type="EC" id="2.5.1.9"/>
    </reaction>
</comment>
<proteinExistence type="predicted"/>
<dbReference type="NCBIfam" id="TIGR00187">
    <property type="entry name" value="ribE"/>
    <property type="match status" value="1"/>
</dbReference>
<feature type="repeat" description="Lumazine-binding" evidence="10">
    <location>
        <begin position="96"/>
        <end position="197"/>
    </location>
</feature>
<gene>
    <name evidence="12" type="ORF">ACFOGJ_01060</name>
</gene>
<dbReference type="EC" id="2.5.1.9" evidence="4 9"/>
<dbReference type="SUPFAM" id="SSF63380">
    <property type="entry name" value="Riboflavin synthase domain-like"/>
    <property type="match status" value="2"/>
</dbReference>
<evidence type="ECO:0000313" key="13">
    <source>
        <dbReference type="Proteomes" id="UP001595528"/>
    </source>
</evidence>
<name>A0ABV7KU43_9PROT</name>
<evidence type="ECO:0000256" key="8">
    <source>
        <dbReference type="ARBA" id="ARBA00022737"/>
    </source>
</evidence>
<feature type="domain" description="Lumazine-binding" evidence="11">
    <location>
        <begin position="96"/>
        <end position="197"/>
    </location>
</feature>
<dbReference type="InterPro" id="IPR017938">
    <property type="entry name" value="Riboflavin_synthase-like_b-brl"/>
</dbReference>
<evidence type="ECO:0000313" key="12">
    <source>
        <dbReference type="EMBL" id="MFC3225800.1"/>
    </source>
</evidence>
<dbReference type="InterPro" id="IPR026017">
    <property type="entry name" value="Lumazine-bd_dom"/>
</dbReference>
<comment type="caution">
    <text evidence="12">The sequence shown here is derived from an EMBL/GenBank/DDBJ whole genome shotgun (WGS) entry which is preliminary data.</text>
</comment>
<evidence type="ECO:0000256" key="10">
    <source>
        <dbReference type="PROSITE-ProRule" id="PRU00524"/>
    </source>
</evidence>
<keyword evidence="13" id="KW-1185">Reference proteome</keyword>
<evidence type="ECO:0000256" key="6">
    <source>
        <dbReference type="ARBA" id="ARBA00022619"/>
    </source>
</evidence>
<dbReference type="CDD" id="cd00402">
    <property type="entry name" value="Riboflavin_synthase_like"/>
    <property type="match status" value="1"/>
</dbReference>
<comment type="function">
    <text evidence="2">Catalyzes the dismutation of two molecules of 6,7-dimethyl-8-ribityllumazine, resulting in the formation of riboflavin and 5-amino-6-(D-ribitylamino)uracil.</text>
</comment>
<evidence type="ECO:0000256" key="1">
    <source>
        <dbReference type="ARBA" id="ARBA00000968"/>
    </source>
</evidence>
<dbReference type="PROSITE" id="PS51177">
    <property type="entry name" value="LUMAZINE_BIND"/>
    <property type="match status" value="2"/>
</dbReference>
<sequence length="214" mass="22300">MFTGIITDVGSVRSIERRGDIRVVIATAYDTDSIDIGASIACSGPCLTVVDKGGDWFAVDVSAETMACTALDAWQPGARVNLERSLRVGEELGGHIVTGHVDGVGEIVAMQPEGDSLRLAIRIPATIAPFVAPKGAIAMDGISLTVNEVEPDTGEGPRFGVNIIPHTQAKTTLGAAAPGMRVNLEIDILARYISRLAGPHLRAAGAAPPSLERP</sequence>
<dbReference type="EMBL" id="JBHRTR010000005">
    <property type="protein sequence ID" value="MFC3225800.1"/>
    <property type="molecule type" value="Genomic_DNA"/>
</dbReference>
<evidence type="ECO:0000256" key="5">
    <source>
        <dbReference type="ARBA" id="ARBA00013950"/>
    </source>
</evidence>
<dbReference type="InterPro" id="IPR001783">
    <property type="entry name" value="Lumazine-bd"/>
</dbReference>
<feature type="repeat" description="Lumazine-binding" evidence="10">
    <location>
        <begin position="1"/>
        <end position="95"/>
    </location>
</feature>
<keyword evidence="7 12" id="KW-0808">Transferase</keyword>
<organism evidence="12 13">
    <name type="scientific">Marinibaculum pumilum</name>
    <dbReference type="NCBI Taxonomy" id="1766165"/>
    <lineage>
        <taxon>Bacteria</taxon>
        <taxon>Pseudomonadati</taxon>
        <taxon>Pseudomonadota</taxon>
        <taxon>Alphaproteobacteria</taxon>
        <taxon>Rhodospirillales</taxon>
        <taxon>Rhodospirillaceae</taxon>
        <taxon>Marinibaculum</taxon>
    </lineage>
</organism>
<dbReference type="NCBIfam" id="NF006767">
    <property type="entry name" value="PRK09289.1"/>
    <property type="match status" value="1"/>
</dbReference>
<evidence type="ECO:0000256" key="4">
    <source>
        <dbReference type="ARBA" id="ARBA00012827"/>
    </source>
</evidence>
<evidence type="ECO:0000256" key="7">
    <source>
        <dbReference type="ARBA" id="ARBA00022679"/>
    </source>
</evidence>
<keyword evidence="8" id="KW-0677">Repeat</keyword>
<dbReference type="PANTHER" id="PTHR21098:SF12">
    <property type="entry name" value="RIBOFLAVIN SYNTHASE"/>
    <property type="match status" value="1"/>
</dbReference>
<reference evidence="13" key="1">
    <citation type="journal article" date="2019" name="Int. J. Syst. Evol. Microbiol.">
        <title>The Global Catalogue of Microorganisms (GCM) 10K type strain sequencing project: providing services to taxonomists for standard genome sequencing and annotation.</title>
        <authorList>
            <consortium name="The Broad Institute Genomics Platform"/>
            <consortium name="The Broad Institute Genome Sequencing Center for Infectious Disease"/>
            <person name="Wu L."/>
            <person name="Ma J."/>
        </authorList>
    </citation>
    <scope>NUCLEOTIDE SEQUENCE [LARGE SCALE GENOMIC DNA]</scope>
    <source>
        <strain evidence="13">KCTC 42964</strain>
    </source>
</reference>
<evidence type="ECO:0000256" key="2">
    <source>
        <dbReference type="ARBA" id="ARBA00002803"/>
    </source>
</evidence>